<comment type="caution">
    <text evidence="3">The sequence shown here is derived from an EMBL/GenBank/DDBJ whole genome shotgun (WGS) entry which is preliminary data.</text>
</comment>
<dbReference type="EMBL" id="LGTL01000016">
    <property type="protein sequence ID" value="KPA77631.1"/>
    <property type="molecule type" value="Genomic_DNA"/>
</dbReference>
<organism evidence="3 4">
    <name type="scientific">Leptomonas pyrrhocoris</name>
    <name type="common">Firebug parasite</name>
    <dbReference type="NCBI Taxonomy" id="157538"/>
    <lineage>
        <taxon>Eukaryota</taxon>
        <taxon>Discoba</taxon>
        <taxon>Euglenozoa</taxon>
        <taxon>Kinetoplastea</taxon>
        <taxon>Metakinetoplastina</taxon>
        <taxon>Trypanosomatida</taxon>
        <taxon>Trypanosomatidae</taxon>
        <taxon>Leishmaniinae</taxon>
        <taxon>Leptomonas</taxon>
    </lineage>
</organism>
<protein>
    <submittedName>
        <fullName evidence="3">TATE DNA transposon</fullName>
    </submittedName>
</protein>
<name>A0A0N0DTV2_LEPPY</name>
<dbReference type="AlphaFoldDB" id="A0A0N0DTV2"/>
<dbReference type="Gene3D" id="3.10.10.10">
    <property type="entry name" value="HIV Type 1 Reverse Transcriptase, subunit A, domain 1"/>
    <property type="match status" value="1"/>
</dbReference>
<dbReference type="SUPFAM" id="SSF56672">
    <property type="entry name" value="DNA/RNA polymerases"/>
    <property type="match status" value="1"/>
</dbReference>
<accession>A0A0N0DTV2</accession>
<dbReference type="Proteomes" id="UP000037923">
    <property type="component" value="Unassembled WGS sequence"/>
</dbReference>
<feature type="domain" description="Reverse transcriptase" evidence="2">
    <location>
        <begin position="1"/>
        <end position="181"/>
    </location>
</feature>
<dbReference type="RefSeq" id="XP_015656070.1">
    <property type="nucleotide sequence ID" value="XM_015805457.1"/>
</dbReference>
<evidence type="ECO:0000256" key="1">
    <source>
        <dbReference type="SAM" id="MobiDB-lite"/>
    </source>
</evidence>
<feature type="region of interest" description="Disordered" evidence="1">
    <location>
        <begin position="334"/>
        <end position="375"/>
    </location>
</feature>
<dbReference type="InterPro" id="IPR043502">
    <property type="entry name" value="DNA/RNA_pol_sf"/>
</dbReference>
<evidence type="ECO:0000313" key="4">
    <source>
        <dbReference type="Proteomes" id="UP000037923"/>
    </source>
</evidence>
<reference evidence="3 4" key="1">
    <citation type="submission" date="2015-07" db="EMBL/GenBank/DDBJ databases">
        <title>High-quality genome of monoxenous trypanosomatid Leptomonas pyrrhocoris.</title>
        <authorList>
            <person name="Flegontov P."/>
            <person name="Butenko A."/>
            <person name="Firsov S."/>
            <person name="Vlcek C."/>
            <person name="Logacheva M.D."/>
            <person name="Field M."/>
            <person name="Filatov D."/>
            <person name="Flegontova O."/>
            <person name="Gerasimov E."/>
            <person name="Jackson A.P."/>
            <person name="Kelly S."/>
            <person name="Opperdoes F."/>
            <person name="O'Reilly A."/>
            <person name="Votypka J."/>
            <person name="Yurchenko V."/>
            <person name="Lukes J."/>
        </authorList>
    </citation>
    <scope>NUCLEOTIDE SEQUENCE [LARGE SCALE GENOMIC DNA]</scope>
    <source>
        <strain evidence="3">H10</strain>
    </source>
</reference>
<dbReference type="GeneID" id="26907273"/>
<gene>
    <name evidence="3" type="ORF">ABB37_06987</name>
</gene>
<dbReference type="VEuPathDB" id="TriTrypDB:LpyrH10_16_1690"/>
<evidence type="ECO:0000313" key="3">
    <source>
        <dbReference type="EMBL" id="KPA77631.1"/>
    </source>
</evidence>
<dbReference type="Gene3D" id="3.30.70.270">
    <property type="match status" value="1"/>
</dbReference>
<dbReference type="InterPro" id="IPR000477">
    <property type="entry name" value="RT_dom"/>
</dbReference>
<dbReference type="OrthoDB" id="276769at2759"/>
<keyword evidence="4" id="KW-1185">Reference proteome</keyword>
<dbReference type="InterPro" id="IPR043128">
    <property type="entry name" value="Rev_trsase/Diguanyl_cyclase"/>
</dbReference>
<evidence type="ECO:0000259" key="2">
    <source>
        <dbReference type="PROSITE" id="PS50878"/>
    </source>
</evidence>
<feature type="compositionally biased region" description="Polar residues" evidence="1">
    <location>
        <begin position="343"/>
        <end position="360"/>
    </location>
</feature>
<proteinExistence type="predicted"/>
<sequence>MKGRRRLITEPLLNSVIRKEEIPRVEYPTRLARRQALRWCRYMLQIDFEAYYDAIPLPGTLRNSFVFRSAAGDYYRLRTLPTGARWSVAVGQAVTWTIVDVDTPVVIMTMIDNILIAARTGQEVPFVRTVRQVVDRIRAANLLTSPDREELARMSDDALLHRAQENNVFLGEEYRWTGTERVVRNSVKTVAKLTLALPARRFSCRSFVSLVSLMLYAIHTTQHVNPARAFTLLRAYRGVYRMVCRGLDWDEELPYLDAGVHASMMQLGRTLLRNEWSTIADERSPTYQDADYDVVCYTDASVGGWGAVVKRRLADAVWRTDLYQQRWVHELAGEFPPFEDDTPGTQQRPPLHVTRNTRNSGHSEDDAYTEEDGGDSFMARHSAHAEPRAAELLLRRLVMEGLADGARVALVTDHFPIVHAQKRLNGFGGIGRGYSLNTLYEYTYDLWRERSIDVVLCYVEGERNPADAFSRHF</sequence>
<dbReference type="PROSITE" id="PS50878">
    <property type="entry name" value="RT_POL"/>
    <property type="match status" value="1"/>
</dbReference>